<comment type="subcellular location">
    <subcellularLocation>
        <location evidence="3">Cytoplasm</location>
    </subcellularLocation>
    <subcellularLocation>
        <location evidence="2">Nucleus</location>
    </subcellularLocation>
</comment>
<evidence type="ECO:0000256" key="10">
    <source>
        <dbReference type="ARBA" id="ARBA00023242"/>
    </source>
</evidence>
<dbReference type="InterPro" id="IPR045249">
    <property type="entry name" value="HARBI1-like"/>
</dbReference>
<dbReference type="Pfam" id="PF13359">
    <property type="entry name" value="DDE_Tnp_4"/>
    <property type="match status" value="1"/>
</dbReference>
<keyword evidence="6" id="KW-0963">Cytoplasm</keyword>
<evidence type="ECO:0000313" key="15">
    <source>
        <dbReference type="EMBL" id="KAK8734722.1"/>
    </source>
</evidence>
<evidence type="ECO:0000256" key="2">
    <source>
        <dbReference type="ARBA" id="ARBA00004123"/>
    </source>
</evidence>
<feature type="domain" description="DDE Tnp4" evidence="14">
    <location>
        <begin position="201"/>
        <end position="349"/>
    </location>
</feature>
<dbReference type="GO" id="GO:0005737">
    <property type="term" value="C:cytoplasm"/>
    <property type="evidence" value="ECO:0007669"/>
    <property type="project" value="UniProtKB-SubCell"/>
</dbReference>
<evidence type="ECO:0000256" key="4">
    <source>
        <dbReference type="ARBA" id="ARBA00006958"/>
    </source>
</evidence>
<evidence type="ECO:0000256" key="8">
    <source>
        <dbReference type="ARBA" id="ARBA00022723"/>
    </source>
</evidence>
<comment type="similarity">
    <text evidence="4">Belongs to the HARBI1 family.</text>
</comment>
<dbReference type="GO" id="GO:0046872">
    <property type="term" value="F:metal ion binding"/>
    <property type="evidence" value="ECO:0007669"/>
    <property type="project" value="UniProtKB-KW"/>
</dbReference>
<comment type="caution">
    <text evidence="15">The sequence shown here is derived from an EMBL/GenBank/DDBJ whole genome shotgun (WGS) entry which is preliminary data.</text>
</comment>
<keyword evidence="8" id="KW-0479">Metal-binding</keyword>
<dbReference type="GO" id="GO:0004518">
    <property type="term" value="F:nuclease activity"/>
    <property type="evidence" value="ECO:0007669"/>
    <property type="project" value="UniProtKB-KW"/>
</dbReference>
<gene>
    <name evidence="15" type="ORF">OTU49_005953</name>
</gene>
<dbReference type="AlphaFoldDB" id="A0AAW0WTD5"/>
<comment type="function">
    <text evidence="12">Transposase-derived protein that may have nuclease activity. Does not have transposase activity.</text>
</comment>
<evidence type="ECO:0000256" key="12">
    <source>
        <dbReference type="ARBA" id="ARBA00045850"/>
    </source>
</evidence>
<evidence type="ECO:0000256" key="3">
    <source>
        <dbReference type="ARBA" id="ARBA00004496"/>
    </source>
</evidence>
<organism evidence="15 16">
    <name type="scientific">Cherax quadricarinatus</name>
    <name type="common">Australian red claw crayfish</name>
    <dbReference type="NCBI Taxonomy" id="27406"/>
    <lineage>
        <taxon>Eukaryota</taxon>
        <taxon>Metazoa</taxon>
        <taxon>Ecdysozoa</taxon>
        <taxon>Arthropoda</taxon>
        <taxon>Crustacea</taxon>
        <taxon>Multicrustacea</taxon>
        <taxon>Malacostraca</taxon>
        <taxon>Eumalacostraca</taxon>
        <taxon>Eucarida</taxon>
        <taxon>Decapoda</taxon>
        <taxon>Pleocyemata</taxon>
        <taxon>Astacidea</taxon>
        <taxon>Parastacoidea</taxon>
        <taxon>Parastacidae</taxon>
        <taxon>Cherax</taxon>
    </lineage>
</organism>
<evidence type="ECO:0000256" key="6">
    <source>
        <dbReference type="ARBA" id="ARBA00022490"/>
    </source>
</evidence>
<evidence type="ECO:0000256" key="9">
    <source>
        <dbReference type="ARBA" id="ARBA00022801"/>
    </source>
</evidence>
<evidence type="ECO:0000256" key="7">
    <source>
        <dbReference type="ARBA" id="ARBA00022722"/>
    </source>
</evidence>
<feature type="non-terminal residue" evidence="15">
    <location>
        <position position="1"/>
    </location>
</feature>
<dbReference type="InterPro" id="IPR026103">
    <property type="entry name" value="HARBI1_animal"/>
</dbReference>
<evidence type="ECO:0000259" key="14">
    <source>
        <dbReference type="Pfam" id="PF13359"/>
    </source>
</evidence>
<feature type="region of interest" description="Disordered" evidence="13">
    <location>
        <begin position="358"/>
        <end position="380"/>
    </location>
</feature>
<keyword evidence="10" id="KW-0539">Nucleus</keyword>
<dbReference type="InterPro" id="IPR027806">
    <property type="entry name" value="HARBI1_dom"/>
</dbReference>
<reference evidence="15 16" key="1">
    <citation type="journal article" date="2024" name="BMC Genomics">
        <title>Genome assembly of redclaw crayfish (Cherax quadricarinatus) provides insights into its immune adaptation and hypoxia tolerance.</title>
        <authorList>
            <person name="Liu Z."/>
            <person name="Zheng J."/>
            <person name="Li H."/>
            <person name="Fang K."/>
            <person name="Wang S."/>
            <person name="He J."/>
            <person name="Zhou D."/>
            <person name="Weng S."/>
            <person name="Chi M."/>
            <person name="Gu Z."/>
            <person name="He J."/>
            <person name="Li F."/>
            <person name="Wang M."/>
        </authorList>
    </citation>
    <scope>NUCLEOTIDE SEQUENCE [LARGE SCALE GENOMIC DNA]</scope>
    <source>
        <strain evidence="15">ZL_2023a</strain>
    </source>
</reference>
<proteinExistence type="inferred from homology"/>
<name>A0AAW0WTD5_CHEQU</name>
<evidence type="ECO:0000256" key="13">
    <source>
        <dbReference type="SAM" id="MobiDB-lite"/>
    </source>
</evidence>
<accession>A0AAW0WTD5</accession>
<evidence type="ECO:0000313" key="16">
    <source>
        <dbReference type="Proteomes" id="UP001445076"/>
    </source>
</evidence>
<evidence type="ECO:0000256" key="5">
    <source>
        <dbReference type="ARBA" id="ARBA00015519"/>
    </source>
</evidence>
<dbReference type="PRINTS" id="PR02086">
    <property type="entry name" value="PUTNUCHARBI1"/>
</dbReference>
<dbReference type="PANTHER" id="PTHR22930:SF286">
    <property type="entry name" value="NUCLEASE HARBI1"/>
    <property type="match status" value="1"/>
</dbReference>
<comment type="cofactor">
    <cofactor evidence="1">
        <name>a divalent metal cation</name>
        <dbReference type="ChEBI" id="CHEBI:60240"/>
    </cofactor>
</comment>
<dbReference type="PANTHER" id="PTHR22930">
    <property type="match status" value="1"/>
</dbReference>
<dbReference type="GO" id="GO:0005634">
    <property type="term" value="C:nucleus"/>
    <property type="evidence" value="ECO:0007669"/>
    <property type="project" value="UniProtKB-SubCell"/>
</dbReference>
<evidence type="ECO:0000256" key="11">
    <source>
        <dbReference type="ARBA" id="ARBA00030126"/>
    </source>
</evidence>
<evidence type="ECO:0000256" key="1">
    <source>
        <dbReference type="ARBA" id="ARBA00001968"/>
    </source>
</evidence>
<keyword evidence="9" id="KW-0378">Hydrolase</keyword>
<protein>
    <recommendedName>
        <fullName evidence="5">Putative nuclease HARBI1</fullName>
    </recommendedName>
    <alternativeName>
        <fullName evidence="11">Harbinger transposase-derived nuclease</fullName>
    </alternativeName>
</protein>
<dbReference type="EMBL" id="JARKIK010000050">
    <property type="protein sequence ID" value="KAK8734722.1"/>
    <property type="molecule type" value="Genomic_DNA"/>
</dbReference>
<dbReference type="GO" id="GO:0016787">
    <property type="term" value="F:hydrolase activity"/>
    <property type="evidence" value="ECO:0007669"/>
    <property type="project" value="UniProtKB-KW"/>
</dbReference>
<sequence>KNLFYLLYIYSIKCLDNIKGERETSFLVNSVNSIIRLQMIYKSICRRPSTDMLRREIRMRRYRQFLLLSTELQDPADPLSKYTTQEFQNIYRLSKELFCELLNMIQGDLERSDNRGRPLPAVYQLLIALHFYCSGSYQKVVGDQHGLQVSQPTVCRTIHRVSEALAKRYSQFVTFPSVAEAADVHTKFYEVAQFPNVIGAIDCIHMRISNPGGAMAEQCKNSKGWYSVNCQVVVGPDLRILTAIVRWGGSVPDWQIYENSRLKQVLEQGEYGHLVGDSAYQCQRYLLTPVINPVTPAEKCYNRAHSSTRRKVKRVFGMVKRRFQCTSQELRSNPKTSCAIILSCFALHNFALERQGPPDDSEALYAPDDSPQDRFIGDDDPEGESYRQHIIYEWFSHDLSGVSYQTDDGMCKTQGW</sequence>
<dbReference type="Proteomes" id="UP001445076">
    <property type="component" value="Unassembled WGS sequence"/>
</dbReference>
<keyword evidence="7" id="KW-0540">Nuclease</keyword>
<keyword evidence="16" id="KW-1185">Reference proteome</keyword>